<organism evidence="1 2">
    <name type="scientific">Acidicapsa dinghuensis</name>
    <dbReference type="NCBI Taxonomy" id="2218256"/>
    <lineage>
        <taxon>Bacteria</taxon>
        <taxon>Pseudomonadati</taxon>
        <taxon>Acidobacteriota</taxon>
        <taxon>Terriglobia</taxon>
        <taxon>Terriglobales</taxon>
        <taxon>Acidobacteriaceae</taxon>
        <taxon>Acidicapsa</taxon>
    </lineage>
</organism>
<sequence length="411" mass="46925">MLRRSFLKASLAVTTASIADETLFGRPLRARHRNYSFNQTISREVLGNYLSRSICMEGLLNGRGDLNDNIRMLDNIGAKYIARSICLWGGEGKLLDNFARAKQQMPQVLAADKDRVLEACIFEIVTTEVEQVPVPAWAFTALGLPVEQRNFRYDSILYPPDQRKRSWGKNGGVPDVSQTETQLWFYFLAASYIDLGFEAIHWGQVEIMNNNDPHLDHYAHLFALVRAYAKQHARRGMVLCNAHVPSGGLVRDGQLLLDFHAFPLRIKEVPDHPQQAILQVGYLDSIFLRSKGGRTYSGWDCAHLPYLVELDNYGASRHPGEAGQGADWVWGYDEISWFANQSKQYRTQWLRYAWGWVKKTDPDGYLEMPGSRTETSPLDHRRWYFANRPSAAVPDGLDDEDAIRAIWRSDR</sequence>
<evidence type="ECO:0000313" key="1">
    <source>
        <dbReference type="EMBL" id="MFC5865400.1"/>
    </source>
</evidence>
<proteinExistence type="predicted"/>
<gene>
    <name evidence="1" type="ORF">ACFPT7_24055</name>
</gene>
<protein>
    <submittedName>
        <fullName evidence="1">Uncharacterized protein</fullName>
    </submittedName>
</protein>
<reference evidence="2" key="1">
    <citation type="journal article" date="2019" name="Int. J. Syst. Evol. Microbiol.">
        <title>The Global Catalogue of Microorganisms (GCM) 10K type strain sequencing project: providing services to taxonomists for standard genome sequencing and annotation.</title>
        <authorList>
            <consortium name="The Broad Institute Genomics Platform"/>
            <consortium name="The Broad Institute Genome Sequencing Center for Infectious Disease"/>
            <person name="Wu L."/>
            <person name="Ma J."/>
        </authorList>
    </citation>
    <scope>NUCLEOTIDE SEQUENCE [LARGE SCALE GENOMIC DNA]</scope>
    <source>
        <strain evidence="2">JCM 4087</strain>
    </source>
</reference>
<keyword evidence="2" id="KW-1185">Reference proteome</keyword>
<dbReference type="EMBL" id="JBHSPH010000020">
    <property type="protein sequence ID" value="MFC5865400.1"/>
    <property type="molecule type" value="Genomic_DNA"/>
</dbReference>
<dbReference type="Proteomes" id="UP001596091">
    <property type="component" value="Unassembled WGS sequence"/>
</dbReference>
<comment type="caution">
    <text evidence="1">The sequence shown here is derived from an EMBL/GenBank/DDBJ whole genome shotgun (WGS) entry which is preliminary data.</text>
</comment>
<accession>A0ABW1EM97</accession>
<dbReference type="RefSeq" id="WP_263341953.1">
    <property type="nucleotide sequence ID" value="NZ_JAGSYH010000008.1"/>
</dbReference>
<name>A0ABW1EM97_9BACT</name>
<evidence type="ECO:0000313" key="2">
    <source>
        <dbReference type="Proteomes" id="UP001596091"/>
    </source>
</evidence>